<dbReference type="HOGENOM" id="CLU_891421_0_0_1"/>
<dbReference type="Proteomes" id="UP000015100">
    <property type="component" value="Unassembled WGS sequence"/>
</dbReference>
<reference evidence="2 3" key="1">
    <citation type="journal article" date="2013" name="PLoS Genet.">
        <title>Genomic mechanisms accounting for the adaptation to parasitism in nematode-trapping fungi.</title>
        <authorList>
            <person name="Meerupati T."/>
            <person name="Andersson K.M."/>
            <person name="Friman E."/>
            <person name="Kumar D."/>
            <person name="Tunlid A."/>
            <person name="Ahren D."/>
        </authorList>
    </citation>
    <scope>NUCLEOTIDE SEQUENCE [LARGE SCALE GENOMIC DNA]</scope>
    <source>
        <strain evidence="2 3">CBS 200.50</strain>
    </source>
</reference>
<dbReference type="AlphaFoldDB" id="S8ASI0"/>
<evidence type="ECO:0000313" key="2">
    <source>
        <dbReference type="EMBL" id="EPS45819.1"/>
    </source>
</evidence>
<proteinExistence type="predicted"/>
<protein>
    <submittedName>
        <fullName evidence="2">Uncharacterized protein</fullName>
    </submittedName>
</protein>
<feature type="region of interest" description="Disordered" evidence="1">
    <location>
        <begin position="275"/>
        <end position="312"/>
    </location>
</feature>
<comment type="caution">
    <text evidence="2">The sequence shown here is derived from an EMBL/GenBank/DDBJ whole genome shotgun (WGS) entry which is preliminary data.</text>
</comment>
<accession>S8ASI0</accession>
<organism evidence="2 3">
    <name type="scientific">Dactylellina haptotyla (strain CBS 200.50)</name>
    <name type="common">Nematode-trapping fungus</name>
    <name type="synonym">Monacrosporium haptotylum</name>
    <dbReference type="NCBI Taxonomy" id="1284197"/>
    <lineage>
        <taxon>Eukaryota</taxon>
        <taxon>Fungi</taxon>
        <taxon>Dikarya</taxon>
        <taxon>Ascomycota</taxon>
        <taxon>Pezizomycotina</taxon>
        <taxon>Orbiliomycetes</taxon>
        <taxon>Orbiliales</taxon>
        <taxon>Orbiliaceae</taxon>
        <taxon>Dactylellina</taxon>
    </lineage>
</organism>
<gene>
    <name evidence="2" type="ORF">H072_207</name>
</gene>
<reference evidence="3" key="2">
    <citation type="submission" date="2013-04" db="EMBL/GenBank/DDBJ databases">
        <title>Genomic mechanisms accounting for the adaptation to parasitism in nematode-trapping fungi.</title>
        <authorList>
            <person name="Ahren D.G."/>
        </authorList>
    </citation>
    <scope>NUCLEOTIDE SEQUENCE [LARGE SCALE GENOMIC DNA]</scope>
    <source>
        <strain evidence="3">CBS 200.50</strain>
    </source>
</reference>
<evidence type="ECO:0000313" key="3">
    <source>
        <dbReference type="Proteomes" id="UP000015100"/>
    </source>
</evidence>
<dbReference type="OrthoDB" id="5508233at2759"/>
<evidence type="ECO:0000256" key="1">
    <source>
        <dbReference type="SAM" id="MobiDB-lite"/>
    </source>
</evidence>
<sequence length="312" mass="34143">MPHLQQDIYLGYLPKNLEFTITKATSYCNVGGYQVWWRDVSNFNVMNNDGKCINGGRDFPPVEKENNGKGKTCTLESKFAGEMPDSGEPIKLGEANFARPSIFDPSNTDAAGWIELKFQITKSSNKKNLHLIKWDGSTAAGYLRVTIPPNLGINADQVHILFKPDTVSKRLIVGISSIVPGGGLIILAVEIPETIDTIKSTYEASGKCLESTKKGDTDDIILYCGQATNGFFELGLTVAGAKGSVKALKGAATEFKAGKLAKDWTVDSAKDLQQRIDSRSRGDALGEEQNKKDADDFKTEGDKDLRKRKDDR</sequence>
<dbReference type="EMBL" id="AQGS01000003">
    <property type="protein sequence ID" value="EPS45819.1"/>
    <property type="molecule type" value="Genomic_DNA"/>
</dbReference>
<keyword evidence="3" id="KW-1185">Reference proteome</keyword>
<name>S8ASI0_DACHA</name>